<reference evidence="2 3" key="1">
    <citation type="journal article" date="2017" name="Nat. Commun.">
        <title>Genome assembly with in vitro proximity ligation data and whole-genome triplication in lettuce.</title>
        <authorList>
            <person name="Reyes-Chin-Wo S."/>
            <person name="Wang Z."/>
            <person name="Yang X."/>
            <person name="Kozik A."/>
            <person name="Arikit S."/>
            <person name="Song C."/>
            <person name="Xia L."/>
            <person name="Froenicke L."/>
            <person name="Lavelle D.O."/>
            <person name="Truco M.J."/>
            <person name="Xia R."/>
            <person name="Zhu S."/>
            <person name="Xu C."/>
            <person name="Xu H."/>
            <person name="Xu X."/>
            <person name="Cox K."/>
            <person name="Korf I."/>
            <person name="Meyers B.C."/>
            <person name="Michelmore R.W."/>
        </authorList>
    </citation>
    <scope>NUCLEOTIDE SEQUENCE [LARGE SCALE GENOMIC DNA]</scope>
    <source>
        <strain evidence="3">cv. Salinas</strain>
        <tissue evidence="2">Seedlings</tissue>
    </source>
</reference>
<feature type="compositionally biased region" description="Basic and acidic residues" evidence="1">
    <location>
        <begin position="200"/>
        <end position="217"/>
    </location>
</feature>
<evidence type="ECO:0000313" key="3">
    <source>
        <dbReference type="Proteomes" id="UP000235145"/>
    </source>
</evidence>
<protein>
    <submittedName>
        <fullName evidence="2">Uncharacterized protein</fullName>
    </submittedName>
</protein>
<dbReference type="AlphaFoldDB" id="A0A9R1V4D2"/>
<name>A0A9R1V4D2_LACSA</name>
<feature type="region of interest" description="Disordered" evidence="1">
    <location>
        <begin position="184"/>
        <end position="246"/>
    </location>
</feature>
<dbReference type="Proteomes" id="UP000235145">
    <property type="component" value="Unassembled WGS sequence"/>
</dbReference>
<evidence type="ECO:0000256" key="1">
    <source>
        <dbReference type="SAM" id="MobiDB-lite"/>
    </source>
</evidence>
<keyword evidence="3" id="KW-1185">Reference proteome</keyword>
<evidence type="ECO:0000313" key="2">
    <source>
        <dbReference type="EMBL" id="KAJ0198327.1"/>
    </source>
</evidence>
<accession>A0A9R1V4D2</accession>
<feature type="compositionally biased region" description="Low complexity" evidence="1">
    <location>
        <begin position="184"/>
        <end position="196"/>
    </location>
</feature>
<feature type="compositionally biased region" description="Acidic residues" evidence="1">
    <location>
        <begin position="218"/>
        <end position="238"/>
    </location>
</feature>
<comment type="caution">
    <text evidence="2">The sequence shown here is derived from an EMBL/GenBank/DDBJ whole genome shotgun (WGS) entry which is preliminary data.</text>
</comment>
<organism evidence="2 3">
    <name type="scientific">Lactuca sativa</name>
    <name type="common">Garden lettuce</name>
    <dbReference type="NCBI Taxonomy" id="4236"/>
    <lineage>
        <taxon>Eukaryota</taxon>
        <taxon>Viridiplantae</taxon>
        <taxon>Streptophyta</taxon>
        <taxon>Embryophyta</taxon>
        <taxon>Tracheophyta</taxon>
        <taxon>Spermatophyta</taxon>
        <taxon>Magnoliopsida</taxon>
        <taxon>eudicotyledons</taxon>
        <taxon>Gunneridae</taxon>
        <taxon>Pentapetalae</taxon>
        <taxon>asterids</taxon>
        <taxon>campanulids</taxon>
        <taxon>Asterales</taxon>
        <taxon>Asteraceae</taxon>
        <taxon>Cichorioideae</taxon>
        <taxon>Cichorieae</taxon>
        <taxon>Lactucinae</taxon>
        <taxon>Lactuca</taxon>
    </lineage>
</organism>
<sequence length="246" mass="28276">MLLKDTMETVGVNLQDSHIRSLELVSHLRLNKKKLLALEFDITGRLYKVVGDKYQAPQIEVIVFVAFCRKKESGRANHIDGWNKSHFKGVKGWCHLQGQQDWGKIMEDYRKMLEEVNGDDSLCALGERSGHTKGVGRKMKNIAPYYVPSTSTNDQNFNAFAQELTQQMSQQFTEQMQQMFLSQNPNAQPPQFQFNFDRIPNGHDVNEEDEVSRGYENKDDENEEGDENEESDENEEWESTSSGSDN</sequence>
<dbReference type="EMBL" id="NBSK02000007">
    <property type="protein sequence ID" value="KAJ0198327.1"/>
    <property type="molecule type" value="Genomic_DNA"/>
</dbReference>
<proteinExistence type="predicted"/>
<gene>
    <name evidence="2" type="ORF">LSAT_V11C700378700</name>
</gene>